<dbReference type="GO" id="GO:0006400">
    <property type="term" value="P:tRNA modification"/>
    <property type="evidence" value="ECO:0007669"/>
    <property type="project" value="InterPro"/>
</dbReference>
<evidence type="ECO:0000256" key="6">
    <source>
        <dbReference type="SAM" id="MobiDB-lite"/>
    </source>
</evidence>
<evidence type="ECO:0000256" key="5">
    <source>
        <dbReference type="HAMAP-Rule" id="MF_03043"/>
    </source>
</evidence>
<dbReference type="NCBIfam" id="TIGR00449">
    <property type="entry name" value="tgt_general"/>
    <property type="match status" value="1"/>
</dbReference>
<evidence type="ECO:0000313" key="8">
    <source>
        <dbReference type="EMBL" id="KAF9337155.1"/>
    </source>
</evidence>
<keyword evidence="4 5" id="KW-0862">Zinc</keyword>
<keyword evidence="1 5" id="KW-0963">Cytoplasm</keyword>
<comment type="function">
    <text evidence="5">Non-catalytic subunit of the queuine tRNA-ribosyltransferase (TGT) that catalyzes the base-exchange of a guanine (G) residue with queuine (Q) at position 34 (anticodon wobble position) in tRNAs with GU(N) anticodons (tRNA-Asp, -Asn, -His and -Tyr), resulting in the hypermodified nucleoside queuosine (7-(((4,5-cis-dihydroxy-2-cyclopenten-1-yl)amino)methyl)-7-deazaguanosine).</text>
</comment>
<dbReference type="Proteomes" id="UP000696485">
    <property type="component" value="Unassembled WGS sequence"/>
</dbReference>
<keyword evidence="2 5" id="KW-0819">tRNA processing</keyword>
<feature type="compositionally biased region" description="Low complexity" evidence="6">
    <location>
        <begin position="232"/>
        <end position="253"/>
    </location>
</feature>
<dbReference type="HAMAP" id="MF_03043">
    <property type="entry name" value="QTRT2"/>
    <property type="match status" value="1"/>
</dbReference>
<reference evidence="8" key="1">
    <citation type="journal article" date="2020" name="Fungal Divers.">
        <title>Resolving the Mortierellaceae phylogeny through synthesis of multi-gene phylogenetics and phylogenomics.</title>
        <authorList>
            <person name="Vandepol N."/>
            <person name="Liber J."/>
            <person name="Desiro A."/>
            <person name="Na H."/>
            <person name="Kennedy M."/>
            <person name="Barry K."/>
            <person name="Grigoriev I.V."/>
            <person name="Miller A.N."/>
            <person name="O'Donnell K."/>
            <person name="Stajich J.E."/>
            <person name="Bonito G."/>
        </authorList>
    </citation>
    <scope>NUCLEOTIDE SEQUENCE</scope>
    <source>
        <strain evidence="8">NVP1</strain>
    </source>
</reference>
<evidence type="ECO:0000313" key="9">
    <source>
        <dbReference type="Proteomes" id="UP000696485"/>
    </source>
</evidence>
<feature type="compositionally biased region" description="Polar residues" evidence="6">
    <location>
        <begin position="217"/>
        <end position="231"/>
    </location>
</feature>
<dbReference type="InterPro" id="IPR002616">
    <property type="entry name" value="tRNA_ribo_trans-like"/>
</dbReference>
<dbReference type="Pfam" id="PF01702">
    <property type="entry name" value="TGT"/>
    <property type="match status" value="2"/>
</dbReference>
<feature type="binding site" evidence="5">
    <location>
        <position position="411"/>
    </location>
    <ligand>
        <name>Zn(2+)</name>
        <dbReference type="ChEBI" id="CHEBI:29105"/>
    </ligand>
</feature>
<evidence type="ECO:0000259" key="7">
    <source>
        <dbReference type="Pfam" id="PF01702"/>
    </source>
</evidence>
<dbReference type="InterPro" id="IPR036511">
    <property type="entry name" value="TGT-like_sf"/>
</dbReference>
<feature type="compositionally biased region" description="Basic and acidic residues" evidence="6">
    <location>
        <begin position="528"/>
        <end position="547"/>
    </location>
</feature>
<feature type="domain" description="tRNA-guanine(15) transglycosylase-like" evidence="7">
    <location>
        <begin position="248"/>
        <end position="465"/>
    </location>
</feature>
<feature type="region of interest" description="Disordered" evidence="6">
    <location>
        <begin position="1"/>
        <end position="27"/>
    </location>
</feature>
<dbReference type="GO" id="GO:0008479">
    <property type="term" value="F:tRNA-guanosine(34) queuine transglycosylase activity"/>
    <property type="evidence" value="ECO:0007669"/>
    <property type="project" value="UniProtKB-UniRule"/>
</dbReference>
<accession>A0A9P5VQQ5</accession>
<dbReference type="EMBL" id="JAAAUY010000035">
    <property type="protein sequence ID" value="KAF9337155.1"/>
    <property type="molecule type" value="Genomic_DNA"/>
</dbReference>
<comment type="similarity">
    <text evidence="5">Belongs to the queuine tRNA-ribosyltransferase family. QTRT2 subfamily.</text>
</comment>
<dbReference type="SUPFAM" id="SSF51713">
    <property type="entry name" value="tRNA-guanine transglycosylase"/>
    <property type="match status" value="2"/>
</dbReference>
<name>A0A9P5VQQ5_9FUNG</name>
<keyword evidence="9" id="KW-1185">Reference proteome</keyword>
<protein>
    <recommendedName>
        <fullName evidence="5">Queuine tRNA-ribosyltransferase accessory subunit 2</fullName>
    </recommendedName>
    <alternativeName>
        <fullName evidence="5">Queuine tRNA-ribosyltransferase domain-containing protein 1</fullName>
    </alternativeName>
</protein>
<dbReference type="InterPro" id="IPR050852">
    <property type="entry name" value="Queuine_tRNA-ribosyltrfase"/>
</dbReference>
<organism evidence="8 9">
    <name type="scientific">Podila minutissima</name>
    <dbReference type="NCBI Taxonomy" id="64525"/>
    <lineage>
        <taxon>Eukaryota</taxon>
        <taxon>Fungi</taxon>
        <taxon>Fungi incertae sedis</taxon>
        <taxon>Mucoromycota</taxon>
        <taxon>Mortierellomycotina</taxon>
        <taxon>Mortierellomycetes</taxon>
        <taxon>Mortierellales</taxon>
        <taxon>Mortierellaceae</taxon>
        <taxon>Podila</taxon>
    </lineage>
</organism>
<evidence type="ECO:0000256" key="3">
    <source>
        <dbReference type="ARBA" id="ARBA00022723"/>
    </source>
</evidence>
<dbReference type="PANTHER" id="PTHR46064">
    <property type="entry name" value="QUEUINE TRNA-RIBOSYLTRANSFERASE ACCESSORY SUBUNIT 2"/>
    <property type="match status" value="1"/>
</dbReference>
<evidence type="ECO:0000256" key="1">
    <source>
        <dbReference type="ARBA" id="ARBA00022490"/>
    </source>
</evidence>
<dbReference type="InterPro" id="IPR028592">
    <property type="entry name" value="QTRTD1"/>
</dbReference>
<evidence type="ECO:0000256" key="4">
    <source>
        <dbReference type="ARBA" id="ARBA00022833"/>
    </source>
</evidence>
<gene>
    <name evidence="8" type="primary">QTRTD1_2</name>
    <name evidence="8" type="ORF">BG006_006032</name>
</gene>
<feature type="binding site" evidence="5">
    <location>
        <position position="409"/>
    </location>
    <ligand>
        <name>Zn(2+)</name>
        <dbReference type="ChEBI" id="CHEBI:29105"/>
    </ligand>
</feature>
<comment type="subunit">
    <text evidence="5">Heterodimer of a catalytic subunit and an accessory subunit.</text>
</comment>
<feature type="domain" description="tRNA-guanine(15) transglycosylase-like" evidence="7">
    <location>
        <begin position="13"/>
        <end position="188"/>
    </location>
</feature>
<keyword evidence="3 5" id="KW-0479">Metal-binding</keyword>
<evidence type="ECO:0000256" key="2">
    <source>
        <dbReference type="ARBA" id="ARBA00022694"/>
    </source>
</evidence>
<feature type="binding site" evidence="5">
    <location>
        <position position="414"/>
    </location>
    <ligand>
        <name>Zn(2+)</name>
        <dbReference type="ChEBI" id="CHEBI:29105"/>
    </ligand>
</feature>
<dbReference type="PANTHER" id="PTHR46064:SF1">
    <property type="entry name" value="QUEUINE TRNA-RIBOSYLTRANSFERASE ACCESSORY SUBUNIT 2"/>
    <property type="match status" value="1"/>
</dbReference>
<dbReference type="Gene3D" id="3.20.20.105">
    <property type="entry name" value="Queuine tRNA-ribosyltransferase-like"/>
    <property type="match status" value="1"/>
</dbReference>
<dbReference type="GO" id="GO:0005737">
    <property type="term" value="C:cytoplasm"/>
    <property type="evidence" value="ECO:0007669"/>
    <property type="project" value="UniProtKB-SubCell"/>
</dbReference>
<comment type="caution">
    <text evidence="8">The sequence shown here is derived from an EMBL/GenBank/DDBJ whole genome shotgun (WGS) entry which is preliminary data.</text>
</comment>
<sequence>MLTFNQQPESGIRRGRLSIPKKDGEDSVQKRVIETPGCLMYSAKGSVPHLTPDNVRLQDFGGVNVSMEHLLQNHHPAGLKNWDFDLAKFLHLEEFILLCQLRDTSAFTKLAPTTDRFVTLTTFQGIRQFTLQDYFEVVSAYRPDIVIAFTDNIAETFRDPSTVLPGKKRVQRSVDRSLKWLDQTLRVRAGGEGGQDEAEKKASKNESRKEQRKKARFQQTAETSEVESGSGSNATTPASTRAATPSDPATTTQTKEEAPRSWADVAVFAQVHGSDLVSERVRSAQETAKRDVDGFVLDVSGLVESKSMTKNAVLNCIKVSTDHLPTDKPRLVYGIQTPEDVLKAITMGADLFDTSYPFHLTEDGKASLYYFKQPAIAGSTTTTSIGEQRWINLWDDEHGDKFVPLLDGCECYACKGGRHTRAYINHLLKTHEMLATVLLMSHNMHQYSKFFASVRQSIEDGTFQKESVLFNERFGVEPDRTGEIHAAQAIVEASLTRRANRLEGAEEGVVEAIGLGPSPAGTPVPQKRHSEDMTGHADKKPKPEDMA</sequence>
<dbReference type="AlphaFoldDB" id="A0A9P5VQQ5"/>
<feature type="compositionally biased region" description="Basic and acidic residues" evidence="6">
    <location>
        <begin position="197"/>
        <end position="209"/>
    </location>
</feature>
<feature type="binding site" evidence="5">
    <location>
        <position position="442"/>
    </location>
    <ligand>
        <name>Zn(2+)</name>
        <dbReference type="ChEBI" id="CHEBI:29105"/>
    </ligand>
</feature>
<proteinExistence type="inferred from homology"/>
<dbReference type="GO" id="GO:0046872">
    <property type="term" value="F:metal ion binding"/>
    <property type="evidence" value="ECO:0007669"/>
    <property type="project" value="UniProtKB-KW"/>
</dbReference>
<comment type="cofactor">
    <cofactor evidence="5">
        <name>Zn(2+)</name>
        <dbReference type="ChEBI" id="CHEBI:29105"/>
    </cofactor>
    <text evidence="5">Binds 1 zinc ion per subunit.</text>
</comment>
<feature type="region of interest" description="Disordered" evidence="6">
    <location>
        <begin position="513"/>
        <end position="547"/>
    </location>
</feature>
<feature type="region of interest" description="Disordered" evidence="6">
    <location>
        <begin position="189"/>
        <end position="261"/>
    </location>
</feature>
<comment type="subcellular location">
    <subcellularLocation>
        <location evidence="5">Cytoplasm</location>
    </subcellularLocation>
</comment>